<dbReference type="Proteomes" id="UP000744676">
    <property type="component" value="Unassembled WGS sequence"/>
</dbReference>
<comment type="caution">
    <text evidence="1">The sequence shown here is derived from an EMBL/GenBank/DDBJ whole genome shotgun (WGS) entry which is preliminary data.</text>
</comment>
<accession>A0ACB6V036</accession>
<protein>
    <submittedName>
        <fullName evidence="1">Uncharacterized protein</fullName>
    </submittedName>
</protein>
<reference evidence="1 2" key="1">
    <citation type="journal article" date="2020" name="Front. Microbiol.">
        <title>Phenotypic and Genetic Characterization of the Cheese Ripening Yeast Geotrichum candidum.</title>
        <authorList>
            <person name="Perkins V."/>
            <person name="Vignola S."/>
            <person name="Lessard M.H."/>
            <person name="Plante P.L."/>
            <person name="Corbeil J."/>
            <person name="Dugat-Bony E."/>
            <person name="Frenette M."/>
            <person name="Labrie S."/>
        </authorList>
    </citation>
    <scope>NUCLEOTIDE SEQUENCE [LARGE SCALE GENOMIC DNA]</scope>
    <source>
        <strain evidence="1 2">LMA-1147</strain>
    </source>
</reference>
<keyword evidence="2" id="KW-1185">Reference proteome</keyword>
<sequence>MNFLKTILTGGADTDELAVIPSGVLYRVQPQGGAALVDQACLYRLAQASVRRTSTRFHAQLVVERIYEEGEAEIEQSQRDLERFLRDQQQQQQEQIENINNDDYQDSQKDAERTTNDNASDCDSDVTDTSIRYYDFDSGEEYYDDDDEDHMEFLLDEALELRYTVNAEGQVVVIWNDLSGAVPANSGGGRYEFVCDAQTPPDVFDTFDLAARRCQYERKYRRAADAVYESLLEEFGFEPKPGEFVPELDLPEHNDRLSRRLSLRPLPQAHISKQEQYQQHEKQHQQHPQHLQHHPHHQESRPTVKRERGVDSTPAKKKFKKDPEPTEIPEIRGALLYDSIVSLQLFDAATTKFVEQLPRATLSIYDLGKFEYWLEVDSSSKRFIGCAISSDMNPVFNYEHLSFIFNFFTDTSAFSWLLKFSTFEQLEKFQEFFMQAMWEATNQRRWVKVDAGERECDTLADTLRDFNVNDTDMADGETDSEDEDNRSSTGMRSSRSPLEDHDTDEEFDEVKRLGGTGKNSKLITGNTLDRSFVVRDNKLGVFKQTEDNGLEFQATIDDIKTTRGKSFIPEKAMLHLQDRSLILQDPAEPTSLYRMDLDYGKVVEEWRVSDNHAVRAFAPSHKYAQLTNEQTIIGASDTGLFRIDPRLQGDKLVSSHLRDYAAPLNFTAIGSTEQGYVAVATAKGEIRLYNRIGGNAKTQIPAMGDPIIGIDVSSDGRWILATCQTYLLLVDAHIKDGRNSGQLGFLRSYNQGTKPIPRRLQIAPEHLAYMQVETGLPLRFTLARFNAGTGTKEHTIVSSSGPYVITWNLAHLLRGDRTPYLIKRYAANVADDNFKFGSDKNVIIALEDDVGMDDRRTFRRPNRENFAAKPGPIAPLARSQIVHTAF</sequence>
<organism evidence="1 2">
    <name type="scientific">Geotrichum galactomycetum</name>
    <dbReference type="NCBI Taxonomy" id="27317"/>
    <lineage>
        <taxon>Eukaryota</taxon>
        <taxon>Fungi</taxon>
        <taxon>Dikarya</taxon>
        <taxon>Ascomycota</taxon>
        <taxon>Saccharomycotina</taxon>
        <taxon>Dipodascomycetes</taxon>
        <taxon>Dipodascales</taxon>
        <taxon>Dipodascaceae</taxon>
        <taxon>Geotrichum</taxon>
    </lineage>
</organism>
<evidence type="ECO:0000313" key="1">
    <source>
        <dbReference type="EMBL" id="KAF5093772.1"/>
    </source>
</evidence>
<dbReference type="EMBL" id="QVQA01000206">
    <property type="protein sequence ID" value="KAF5093772.1"/>
    <property type="molecule type" value="Genomic_DNA"/>
</dbReference>
<proteinExistence type="predicted"/>
<gene>
    <name evidence="1" type="ORF">D0Z00_003870</name>
</gene>
<name>A0ACB6V036_9ASCO</name>
<evidence type="ECO:0000313" key="2">
    <source>
        <dbReference type="Proteomes" id="UP000744676"/>
    </source>
</evidence>